<name>A0A5N5TID8_9CRUS</name>
<sequence length="225" mass="25953">MLTRSLLSEAIQIGPWRIARKHLLFVIFFGLIIVCFGFVILHTHIFSEDEEESEDENENGWGSLREKLSNGDWVLIIIMILAGILSLSAGFTCLFVKKNSPVRLSHSQKEQPGIYSVQFDNRRRTEATAPSYSEREISIFQRSNSNGNIQSQTPILYKEQASDKMPTDYHSFSHSHPQNYTKTDNTRQTENKKPNESQQYSRKQPQQTARDLQVLSVQKISENRF</sequence>
<dbReference type="Proteomes" id="UP000326759">
    <property type="component" value="Unassembled WGS sequence"/>
</dbReference>
<proteinExistence type="predicted"/>
<keyword evidence="2" id="KW-0812">Transmembrane</keyword>
<accession>A0A5N5TID8</accession>
<evidence type="ECO:0000313" key="3">
    <source>
        <dbReference type="EMBL" id="KAB7505918.1"/>
    </source>
</evidence>
<comment type="caution">
    <text evidence="3">The sequence shown here is derived from an EMBL/GenBank/DDBJ whole genome shotgun (WGS) entry which is preliminary data.</text>
</comment>
<dbReference type="EMBL" id="SEYY01001058">
    <property type="protein sequence ID" value="KAB7505918.1"/>
    <property type="molecule type" value="Genomic_DNA"/>
</dbReference>
<feature type="compositionally biased region" description="Basic and acidic residues" evidence="1">
    <location>
        <begin position="184"/>
        <end position="195"/>
    </location>
</feature>
<dbReference type="OrthoDB" id="6381299at2759"/>
<protein>
    <recommendedName>
        <fullName evidence="5">Transmembrane protein</fullName>
    </recommendedName>
</protein>
<reference evidence="3 4" key="1">
    <citation type="journal article" date="2019" name="PLoS Biol.">
        <title>Sex chromosomes control vertical transmission of feminizing Wolbachia symbionts in an isopod.</title>
        <authorList>
            <person name="Becking T."/>
            <person name="Chebbi M.A."/>
            <person name="Giraud I."/>
            <person name="Moumen B."/>
            <person name="Laverre T."/>
            <person name="Caubet Y."/>
            <person name="Peccoud J."/>
            <person name="Gilbert C."/>
            <person name="Cordaux R."/>
        </authorList>
    </citation>
    <scope>NUCLEOTIDE SEQUENCE [LARGE SCALE GENOMIC DNA]</scope>
    <source>
        <strain evidence="3">ANa2</strain>
        <tissue evidence="3">Whole body excluding digestive tract and cuticle</tissue>
    </source>
</reference>
<evidence type="ECO:0000256" key="1">
    <source>
        <dbReference type="SAM" id="MobiDB-lite"/>
    </source>
</evidence>
<feature type="compositionally biased region" description="Polar residues" evidence="1">
    <location>
        <begin position="196"/>
        <end position="211"/>
    </location>
</feature>
<feature type="region of interest" description="Disordered" evidence="1">
    <location>
        <begin position="162"/>
        <end position="211"/>
    </location>
</feature>
<feature type="compositionally biased region" description="Polar residues" evidence="1">
    <location>
        <begin position="170"/>
        <end position="183"/>
    </location>
</feature>
<organism evidence="3 4">
    <name type="scientific">Armadillidium nasatum</name>
    <dbReference type="NCBI Taxonomy" id="96803"/>
    <lineage>
        <taxon>Eukaryota</taxon>
        <taxon>Metazoa</taxon>
        <taxon>Ecdysozoa</taxon>
        <taxon>Arthropoda</taxon>
        <taxon>Crustacea</taxon>
        <taxon>Multicrustacea</taxon>
        <taxon>Malacostraca</taxon>
        <taxon>Eumalacostraca</taxon>
        <taxon>Peracarida</taxon>
        <taxon>Isopoda</taxon>
        <taxon>Oniscidea</taxon>
        <taxon>Crinocheta</taxon>
        <taxon>Armadillidiidae</taxon>
        <taxon>Armadillidium</taxon>
    </lineage>
</organism>
<dbReference type="AlphaFoldDB" id="A0A5N5TID8"/>
<feature type="transmembrane region" description="Helical" evidence="2">
    <location>
        <begin position="73"/>
        <end position="96"/>
    </location>
</feature>
<evidence type="ECO:0000256" key="2">
    <source>
        <dbReference type="SAM" id="Phobius"/>
    </source>
</evidence>
<gene>
    <name evidence="3" type="ORF">Anas_02106</name>
</gene>
<keyword evidence="4" id="KW-1185">Reference proteome</keyword>
<keyword evidence="2" id="KW-1133">Transmembrane helix</keyword>
<keyword evidence="2" id="KW-0472">Membrane</keyword>
<evidence type="ECO:0008006" key="5">
    <source>
        <dbReference type="Google" id="ProtNLM"/>
    </source>
</evidence>
<evidence type="ECO:0000313" key="4">
    <source>
        <dbReference type="Proteomes" id="UP000326759"/>
    </source>
</evidence>
<feature type="transmembrane region" description="Helical" evidence="2">
    <location>
        <begin position="23"/>
        <end position="45"/>
    </location>
</feature>